<comment type="caution">
    <text evidence="2">The sequence shown here is derived from an EMBL/GenBank/DDBJ whole genome shotgun (WGS) entry which is preliminary data.</text>
</comment>
<dbReference type="InterPro" id="IPR046879">
    <property type="entry name" value="KANL3/Tex30_Abhydrolase"/>
</dbReference>
<dbReference type="SUPFAM" id="SSF53474">
    <property type="entry name" value="alpha/beta-Hydrolases"/>
    <property type="match status" value="1"/>
</dbReference>
<dbReference type="PANTHER" id="PTHR13136">
    <property type="entry name" value="TESTIS DEVELOPMENT PROTEIN PRTD"/>
    <property type="match status" value="1"/>
</dbReference>
<dbReference type="Proteomes" id="UP001524460">
    <property type="component" value="Unassembled WGS sequence"/>
</dbReference>
<dbReference type="GO" id="GO:0016787">
    <property type="term" value="F:hydrolase activity"/>
    <property type="evidence" value="ECO:0007669"/>
    <property type="project" value="UniProtKB-KW"/>
</dbReference>
<dbReference type="RefSeq" id="WP_255042414.1">
    <property type="nucleotide sequence ID" value="NZ_JANEYT010000020.1"/>
</dbReference>
<name>A0ABT1N195_9GAMM</name>
<keyword evidence="3" id="KW-1185">Reference proteome</keyword>
<feature type="domain" description="KANL3/Tex30 alpha/beta hydrolase-like" evidence="1">
    <location>
        <begin position="21"/>
        <end position="221"/>
    </location>
</feature>
<evidence type="ECO:0000313" key="3">
    <source>
        <dbReference type="Proteomes" id="UP001524460"/>
    </source>
</evidence>
<dbReference type="EMBL" id="JANEYT010000020">
    <property type="protein sequence ID" value="MCQ1058508.1"/>
    <property type="molecule type" value="Genomic_DNA"/>
</dbReference>
<organism evidence="2 3">
    <name type="scientific">Photobacterium pectinilyticum</name>
    <dbReference type="NCBI Taxonomy" id="2906793"/>
    <lineage>
        <taxon>Bacteria</taxon>
        <taxon>Pseudomonadati</taxon>
        <taxon>Pseudomonadota</taxon>
        <taxon>Gammaproteobacteria</taxon>
        <taxon>Vibrionales</taxon>
        <taxon>Vibrionaceae</taxon>
        <taxon>Photobacterium</taxon>
    </lineage>
</organism>
<dbReference type="PANTHER" id="PTHR13136:SF11">
    <property type="entry name" value="TESTIS-EXPRESSED PROTEIN 30"/>
    <property type="match status" value="1"/>
</dbReference>
<dbReference type="InterPro" id="IPR026555">
    <property type="entry name" value="NSL3/Tex30"/>
</dbReference>
<reference evidence="2 3" key="1">
    <citation type="submission" date="2022-07" db="EMBL/GenBank/DDBJ databases">
        <title>Photobacterium pectinilyticum sp. nov., a marine bacterium isolated from surface seawater of Qingdao offshore.</title>
        <authorList>
            <person name="Wang X."/>
        </authorList>
    </citation>
    <scope>NUCLEOTIDE SEQUENCE [LARGE SCALE GENOMIC DNA]</scope>
    <source>
        <strain evidence="2 3">ZSDE20</strain>
    </source>
</reference>
<dbReference type="Gene3D" id="3.40.50.1820">
    <property type="entry name" value="alpha/beta hydrolase"/>
    <property type="match status" value="1"/>
</dbReference>
<sequence>MLETSVTECMIDMPPSGEYSATFLFAHGAGAGMEHEFMADIAKGLALKGIRVVRFEFPYMVKRREDGKKRPPDRQPKLLLDFQHHIEAFSQEGNLVIGGKSMGGRMASLMVTDIANESPDVMNCQDKVKGVACLGFPFHPPGKPENFRGDHLQAITLPTLILQGERDTFGTRSEVEGWQYAPSVEVGFLPDGDHSFKPRKASGHTELGNRQLTVKLLAKFITECTA</sequence>
<keyword evidence="2" id="KW-0378">Hydrolase</keyword>
<evidence type="ECO:0000313" key="2">
    <source>
        <dbReference type="EMBL" id="MCQ1058508.1"/>
    </source>
</evidence>
<dbReference type="InterPro" id="IPR029058">
    <property type="entry name" value="AB_hydrolase_fold"/>
</dbReference>
<accession>A0ABT1N195</accession>
<gene>
    <name evidence="2" type="ORF">NHN17_10595</name>
</gene>
<proteinExistence type="predicted"/>
<protein>
    <submittedName>
        <fullName evidence="2">Alpha/beta hydrolase</fullName>
    </submittedName>
</protein>
<evidence type="ECO:0000259" key="1">
    <source>
        <dbReference type="Pfam" id="PF20408"/>
    </source>
</evidence>
<dbReference type="Pfam" id="PF20408">
    <property type="entry name" value="Abhydrolase_11"/>
    <property type="match status" value="1"/>
</dbReference>